<sequence>MAAVGLRLGQQLQRSTFLFPGSILGAPAPSTSRTSCASQSVRALKKQSHSSSPKGSGGKGSIAEKSKVESGSRGGGGSHPSRKKLDSGSSLKLDESIIASLPMPKPPAGFILDEAGRVVLVAPAANRVVTIVDPATQRPLECMIRRAFRSSQGQDCLLLLPLDMPLQILKIEEESEGLRELSDDELQAVLPTAAYALAKRRLHLIISGFCLTARGGFCYTEEHVLDLNTDNGEGLGGSLAEGVEIANFQLNDDEYLIYTPFDPLMFVAKRDEVTGELKIADDELLDDEVVLDAIDEENEFQALVRVGMQDEEDAINETLREAK</sequence>
<dbReference type="PANTHER" id="PTHR36061">
    <property type="match status" value="1"/>
</dbReference>
<evidence type="ECO:0000313" key="2">
    <source>
        <dbReference type="EMBL" id="OAE27624.1"/>
    </source>
</evidence>
<dbReference type="EMBL" id="LVLJ01001858">
    <property type="protein sequence ID" value="OAE27624.1"/>
    <property type="molecule type" value="Genomic_DNA"/>
</dbReference>
<dbReference type="PANTHER" id="PTHR36061:SF3">
    <property type="entry name" value="OS04G0692200 PROTEIN"/>
    <property type="match status" value="1"/>
</dbReference>
<protein>
    <submittedName>
        <fullName evidence="2">Uncharacterized protein</fullName>
    </submittedName>
</protein>
<proteinExistence type="predicted"/>
<feature type="compositionally biased region" description="Polar residues" evidence="1">
    <location>
        <begin position="29"/>
        <end position="41"/>
    </location>
</feature>
<feature type="region of interest" description="Disordered" evidence="1">
    <location>
        <begin position="28"/>
        <end position="89"/>
    </location>
</feature>
<dbReference type="Proteomes" id="UP000077202">
    <property type="component" value="Unassembled WGS sequence"/>
</dbReference>
<dbReference type="InterPro" id="IPR022203">
    <property type="entry name" value="DUF3727"/>
</dbReference>
<name>A0A176W3L1_MARPO</name>
<comment type="caution">
    <text evidence="2">The sequence shown here is derived from an EMBL/GenBank/DDBJ whole genome shotgun (WGS) entry which is preliminary data.</text>
</comment>
<accession>A0A176W3L1</accession>
<dbReference type="AlphaFoldDB" id="A0A176W3L1"/>
<evidence type="ECO:0000256" key="1">
    <source>
        <dbReference type="SAM" id="MobiDB-lite"/>
    </source>
</evidence>
<gene>
    <name evidence="2" type="ORF">AXG93_2520s1200</name>
</gene>
<keyword evidence="3" id="KW-1185">Reference proteome</keyword>
<reference evidence="2" key="1">
    <citation type="submission" date="2016-03" db="EMBL/GenBank/DDBJ databases">
        <title>Mechanisms controlling the formation of the plant cell surface in tip-growing cells are functionally conserved among land plants.</title>
        <authorList>
            <person name="Honkanen S."/>
            <person name="Jones V.A."/>
            <person name="Morieri G."/>
            <person name="Champion C."/>
            <person name="Hetherington A.J."/>
            <person name="Kelly S."/>
            <person name="Saint-Marcoux D."/>
            <person name="Proust H."/>
            <person name="Prescott H."/>
            <person name="Dolan L."/>
        </authorList>
    </citation>
    <scope>NUCLEOTIDE SEQUENCE [LARGE SCALE GENOMIC DNA]</scope>
    <source>
        <tissue evidence="2">Whole gametophyte</tissue>
    </source>
</reference>
<evidence type="ECO:0000313" key="3">
    <source>
        <dbReference type="Proteomes" id="UP000077202"/>
    </source>
</evidence>
<dbReference type="Pfam" id="PF12527">
    <property type="entry name" value="DUF3727"/>
    <property type="match status" value="1"/>
</dbReference>
<organism evidence="2 3">
    <name type="scientific">Marchantia polymorpha subsp. ruderalis</name>
    <dbReference type="NCBI Taxonomy" id="1480154"/>
    <lineage>
        <taxon>Eukaryota</taxon>
        <taxon>Viridiplantae</taxon>
        <taxon>Streptophyta</taxon>
        <taxon>Embryophyta</taxon>
        <taxon>Marchantiophyta</taxon>
        <taxon>Marchantiopsida</taxon>
        <taxon>Marchantiidae</taxon>
        <taxon>Marchantiales</taxon>
        <taxon>Marchantiaceae</taxon>
        <taxon>Marchantia</taxon>
    </lineage>
</organism>